<evidence type="ECO:0000313" key="2">
    <source>
        <dbReference type="EMBL" id="KOO22005.1"/>
    </source>
</evidence>
<evidence type="ECO:0000256" key="1">
    <source>
        <dbReference type="SAM" id="MobiDB-lite"/>
    </source>
</evidence>
<sequence>MLTLMVSGNFGGGLSVDTSGMACVADLKPALQAKYAPWANLPTASIRFKYDGETLPDESPLDPKWHDGYLMAMVLRSSGPVASTSPTSVVEATADDEAPTATGGRPMVRSPSFAQRMAKQRQERSAQRSARGVKPSPRMSHPPTGPEPADRSPDDPPCALCGRPVAKSEEWDVERAGLAPRLCNHARWAGVVFHAQCGGCFKCGSKLSLEVDAIGGIYCAAHMKQRIAAAGGPIKASDPASLLNTEKYFMRTSAAA</sequence>
<dbReference type="Gene3D" id="2.10.110.10">
    <property type="entry name" value="Cysteine Rich Protein"/>
    <property type="match status" value="1"/>
</dbReference>
<dbReference type="AlphaFoldDB" id="A0A0M0J6E6"/>
<evidence type="ECO:0008006" key="4">
    <source>
        <dbReference type="Google" id="ProtNLM"/>
    </source>
</evidence>
<proteinExistence type="predicted"/>
<gene>
    <name evidence="2" type="ORF">Ctob_000685</name>
</gene>
<comment type="caution">
    <text evidence="2">The sequence shown here is derived from an EMBL/GenBank/DDBJ whole genome shotgun (WGS) entry which is preliminary data.</text>
</comment>
<name>A0A0M0J6E6_9EUKA</name>
<keyword evidence="3" id="KW-1185">Reference proteome</keyword>
<feature type="region of interest" description="Disordered" evidence="1">
    <location>
        <begin position="80"/>
        <end position="159"/>
    </location>
</feature>
<dbReference type="Proteomes" id="UP000037460">
    <property type="component" value="Unassembled WGS sequence"/>
</dbReference>
<dbReference type="EMBL" id="JWZX01003317">
    <property type="protein sequence ID" value="KOO22005.1"/>
    <property type="molecule type" value="Genomic_DNA"/>
</dbReference>
<evidence type="ECO:0000313" key="3">
    <source>
        <dbReference type="Proteomes" id="UP000037460"/>
    </source>
</evidence>
<protein>
    <recommendedName>
        <fullName evidence="4">Ubiquitin-like domain-containing protein</fullName>
    </recommendedName>
</protein>
<reference evidence="3" key="1">
    <citation type="journal article" date="2015" name="PLoS Genet.">
        <title>Genome Sequence and Transcriptome Analyses of Chrysochromulina tobin: Metabolic Tools for Enhanced Algal Fitness in the Prominent Order Prymnesiales (Haptophyceae).</title>
        <authorList>
            <person name="Hovde B.T."/>
            <person name="Deodato C.R."/>
            <person name="Hunsperger H.M."/>
            <person name="Ryken S.A."/>
            <person name="Yost W."/>
            <person name="Jha R.K."/>
            <person name="Patterson J."/>
            <person name="Monnat R.J. Jr."/>
            <person name="Barlow S.B."/>
            <person name="Starkenburg S.R."/>
            <person name="Cattolico R.A."/>
        </authorList>
    </citation>
    <scope>NUCLEOTIDE SEQUENCE</scope>
    <source>
        <strain evidence="3">CCMP291</strain>
    </source>
</reference>
<feature type="compositionally biased region" description="Polar residues" evidence="1">
    <location>
        <begin position="80"/>
        <end position="90"/>
    </location>
</feature>
<organism evidence="2 3">
    <name type="scientific">Chrysochromulina tobinii</name>
    <dbReference type="NCBI Taxonomy" id="1460289"/>
    <lineage>
        <taxon>Eukaryota</taxon>
        <taxon>Haptista</taxon>
        <taxon>Haptophyta</taxon>
        <taxon>Prymnesiophyceae</taxon>
        <taxon>Prymnesiales</taxon>
        <taxon>Chrysochromulinaceae</taxon>
        <taxon>Chrysochromulina</taxon>
    </lineage>
</organism>
<accession>A0A0M0J6E6</accession>